<dbReference type="STRING" id="1185652.USDA257_c62050"/>
<evidence type="ECO:0000313" key="3">
    <source>
        <dbReference type="Proteomes" id="UP000006180"/>
    </source>
</evidence>
<reference evidence="2 3" key="1">
    <citation type="journal article" date="2012" name="J. Bacteriol.">
        <title>Complete genome sequence of the broad-host-range strain Sinorhizobium fredii USDA257.</title>
        <authorList>
            <person name="Schuldes J."/>
            <person name="Rodriguez Orbegoso M."/>
            <person name="Schmeisser C."/>
            <person name="Krishnan H.B."/>
            <person name="Daniel R."/>
            <person name="Streit W.R."/>
        </authorList>
    </citation>
    <scope>NUCLEOTIDE SEQUENCE [LARGE SCALE GENOMIC DNA]</scope>
    <source>
        <strain evidence="2 3">USDA 257</strain>
    </source>
</reference>
<dbReference type="Proteomes" id="UP000006180">
    <property type="component" value="Chromosome"/>
</dbReference>
<dbReference type="AlphaFoldDB" id="I3XFP6"/>
<protein>
    <submittedName>
        <fullName evidence="2">NAD-dependent epimerase/dehydratase</fullName>
    </submittedName>
</protein>
<dbReference type="SUPFAM" id="SSF51735">
    <property type="entry name" value="NAD(P)-binding Rossmann-fold domains"/>
    <property type="match status" value="1"/>
</dbReference>
<sequence>MRCCSRPTAVSLKKNEERRMTILVTGSAGHLGEALMRVLRGAGRPVRGIDIKASDFTDQVGSVADPAFVRQATKGVRAVIHAATLHKPHVATHGYSEFVETNIAGTLNLLEAASDANIGAFVFTSTTSAFGSALTPRPDAPAAWITEDVTPIPRNIYGVSKVAAEGLCELFARRHGLPVLILRTSRFFPEADDDAEVRGRYETENAQANELLYRRADIEDVVSAHLSALDRAKEIGFGRYIVSAPTPFTPDDLAALRVDAPSVVLRHFPECEALYAERGWRLFPTIDRVYVSARATAWLGWRPKYDFTHLLRSLRRSEDFRSPLAQEIGSKGYHDTVFAEGPYPVA</sequence>
<dbReference type="InterPro" id="IPR001509">
    <property type="entry name" value="Epimerase_deHydtase"/>
</dbReference>
<organism evidence="2 3">
    <name type="scientific">Sinorhizobium fredii (strain USDA 257)</name>
    <dbReference type="NCBI Taxonomy" id="1185652"/>
    <lineage>
        <taxon>Bacteria</taxon>
        <taxon>Pseudomonadati</taxon>
        <taxon>Pseudomonadota</taxon>
        <taxon>Alphaproteobacteria</taxon>
        <taxon>Hyphomicrobiales</taxon>
        <taxon>Rhizobiaceae</taxon>
        <taxon>Sinorhizobium/Ensifer group</taxon>
        <taxon>Sinorhizobium</taxon>
    </lineage>
</organism>
<dbReference type="PATRIC" id="fig|1185652.3.peg.6440"/>
<dbReference type="EMBL" id="CP003563">
    <property type="protein sequence ID" value="AFL54702.1"/>
    <property type="molecule type" value="Genomic_DNA"/>
</dbReference>
<dbReference type="HOGENOM" id="CLU_054225_0_0_5"/>
<dbReference type="Pfam" id="PF01370">
    <property type="entry name" value="Epimerase"/>
    <property type="match status" value="1"/>
</dbReference>
<gene>
    <name evidence="2" type="ORF">USDA257_c62050</name>
</gene>
<proteinExistence type="predicted"/>
<dbReference type="PANTHER" id="PTHR43245:SF54">
    <property type="entry name" value="BLL0593 PROTEIN"/>
    <property type="match status" value="1"/>
</dbReference>
<dbReference type="PANTHER" id="PTHR43245">
    <property type="entry name" value="BIFUNCTIONAL POLYMYXIN RESISTANCE PROTEIN ARNA"/>
    <property type="match status" value="1"/>
</dbReference>
<dbReference type="InterPro" id="IPR050177">
    <property type="entry name" value="Lipid_A_modif_metabolic_enz"/>
</dbReference>
<dbReference type="InterPro" id="IPR036291">
    <property type="entry name" value="NAD(P)-bd_dom_sf"/>
</dbReference>
<feature type="domain" description="NAD-dependent epimerase/dehydratase" evidence="1">
    <location>
        <begin position="22"/>
        <end position="231"/>
    </location>
</feature>
<name>I3XFP6_SINF2</name>
<dbReference type="eggNOG" id="COG0451">
    <property type="taxonomic scope" value="Bacteria"/>
</dbReference>
<dbReference type="KEGG" id="sfd:USDA257_c62050"/>
<evidence type="ECO:0000313" key="2">
    <source>
        <dbReference type="EMBL" id="AFL54702.1"/>
    </source>
</evidence>
<accession>I3XFP6</accession>
<evidence type="ECO:0000259" key="1">
    <source>
        <dbReference type="Pfam" id="PF01370"/>
    </source>
</evidence>
<dbReference type="Gene3D" id="3.40.50.720">
    <property type="entry name" value="NAD(P)-binding Rossmann-like Domain"/>
    <property type="match status" value="1"/>
</dbReference>